<proteinExistence type="predicted"/>
<dbReference type="Proteomes" id="UP001149140">
    <property type="component" value="Unassembled WGS sequence"/>
</dbReference>
<dbReference type="Pfam" id="PF07963">
    <property type="entry name" value="N_methyl"/>
    <property type="match status" value="1"/>
</dbReference>
<evidence type="ECO:0000313" key="3">
    <source>
        <dbReference type="Proteomes" id="UP001149140"/>
    </source>
</evidence>
<reference evidence="2" key="1">
    <citation type="submission" date="2022-10" db="EMBL/GenBank/DDBJ databases">
        <title>The WGS of Solirubrobacter ginsenosidimutans DSM 21036.</title>
        <authorList>
            <person name="Jiang Z."/>
        </authorList>
    </citation>
    <scope>NUCLEOTIDE SEQUENCE</scope>
    <source>
        <strain evidence="2">DSM 21036</strain>
    </source>
</reference>
<dbReference type="AlphaFoldDB" id="A0A9X3N0J9"/>
<sequence length="493" mass="51825">MEHSSDQAGYALIEVIVSAAVLALLALAVLSGIDGASLSTAREKARAVAGSLAEQDQERLRSYRFDALATVPQANPVTIDNVTYSIKSEASWITDDANAVPACGTAAQKQAEYLRIVSTVTSTIVGSRIAPVRIESMVAPSVVYGQDHGTLAVRVVDRAGVGVPSMTVNAKADDGTPLTPAVTNGQGCALFRSIPVGAYTVGVNTSGWISKAGNQLLETTTTVNPNYINNVSLTYDRKVNMKITVKTLHPGDTFSPTASTAVASQALSVSDQAADTAVLRTFKPVAPATVATVFDSPDLFPYYNSPYSYFTGDCGYMSPTKASSGFSTYFTTVNALAAVQGDPTVFQPQQATVFQPALNVRLLKDSKGTALSTTTTTSTIQVYAKLVKPSGSTDTCVSAYSTYFPLALKDWPTATYGPKPAGANATTNFVAQNVTAFDAGLPFGTYTLCFLDQTYTTKKTYTPSDYVNTAPSGRASTLELSPTTGNWVTASTC</sequence>
<dbReference type="InterPro" id="IPR012902">
    <property type="entry name" value="N_methyl_site"/>
</dbReference>
<name>A0A9X3N0J9_9ACTN</name>
<gene>
    <name evidence="2" type="ORF">OM076_39645</name>
</gene>
<dbReference type="GO" id="GO:0004180">
    <property type="term" value="F:carboxypeptidase activity"/>
    <property type="evidence" value="ECO:0007669"/>
    <property type="project" value="UniProtKB-KW"/>
</dbReference>
<dbReference type="EMBL" id="JAPDOD010000066">
    <property type="protein sequence ID" value="MDA0166446.1"/>
    <property type="molecule type" value="Genomic_DNA"/>
</dbReference>
<evidence type="ECO:0000256" key="1">
    <source>
        <dbReference type="SAM" id="Phobius"/>
    </source>
</evidence>
<keyword evidence="1" id="KW-0472">Membrane</keyword>
<comment type="caution">
    <text evidence="2">The sequence shown here is derived from an EMBL/GenBank/DDBJ whole genome shotgun (WGS) entry which is preliminary data.</text>
</comment>
<feature type="transmembrane region" description="Helical" evidence="1">
    <location>
        <begin position="12"/>
        <end position="33"/>
    </location>
</feature>
<dbReference type="Gene3D" id="2.60.40.10">
    <property type="entry name" value="Immunoglobulins"/>
    <property type="match status" value="1"/>
</dbReference>
<keyword evidence="2" id="KW-0378">Hydrolase</keyword>
<accession>A0A9X3N0J9</accession>
<dbReference type="RefSeq" id="WP_270045704.1">
    <property type="nucleotide sequence ID" value="NZ_JAPDOD010000066.1"/>
</dbReference>
<dbReference type="InterPro" id="IPR013783">
    <property type="entry name" value="Ig-like_fold"/>
</dbReference>
<evidence type="ECO:0000313" key="2">
    <source>
        <dbReference type="EMBL" id="MDA0166446.1"/>
    </source>
</evidence>
<keyword evidence="2" id="KW-0121">Carboxypeptidase</keyword>
<keyword evidence="1" id="KW-1133">Transmembrane helix</keyword>
<keyword evidence="2" id="KW-0645">Protease</keyword>
<keyword evidence="1" id="KW-0812">Transmembrane</keyword>
<organism evidence="2 3">
    <name type="scientific">Solirubrobacter ginsenosidimutans</name>
    <dbReference type="NCBI Taxonomy" id="490573"/>
    <lineage>
        <taxon>Bacteria</taxon>
        <taxon>Bacillati</taxon>
        <taxon>Actinomycetota</taxon>
        <taxon>Thermoleophilia</taxon>
        <taxon>Solirubrobacterales</taxon>
        <taxon>Solirubrobacteraceae</taxon>
        <taxon>Solirubrobacter</taxon>
    </lineage>
</organism>
<dbReference type="SUPFAM" id="SSF49478">
    <property type="entry name" value="Cna protein B-type domain"/>
    <property type="match status" value="1"/>
</dbReference>
<keyword evidence="3" id="KW-1185">Reference proteome</keyword>
<protein>
    <submittedName>
        <fullName evidence="2">Carboxypeptidase-like regulatory domain-containing protein</fullName>
    </submittedName>
</protein>
<dbReference type="GO" id="GO:0005975">
    <property type="term" value="P:carbohydrate metabolic process"/>
    <property type="evidence" value="ECO:0007669"/>
    <property type="project" value="UniProtKB-ARBA"/>
</dbReference>